<evidence type="ECO:0000313" key="1">
    <source>
        <dbReference type="EMBL" id="KAB1442277.1"/>
    </source>
</evidence>
<sequence>MKFTEYIKQEGYTRYRGAVDDSVYEYFQCPNPEKATWYFKKGSYQCTGCKEQCETDSSEGFQMFLFTE</sequence>
<dbReference type="RefSeq" id="WP_151150498.1">
    <property type="nucleotide sequence ID" value="NZ_WAIE01000002.1"/>
</dbReference>
<dbReference type="AlphaFoldDB" id="A0A6N6N3X8"/>
<keyword evidence="2" id="KW-1185">Reference proteome</keyword>
<gene>
    <name evidence="1" type="ORF">F8A88_07430</name>
</gene>
<organism evidence="1 2">
    <name type="scientific">Pseudodesulfovibrio senegalensis</name>
    <dbReference type="NCBI Taxonomy" id="1721087"/>
    <lineage>
        <taxon>Bacteria</taxon>
        <taxon>Pseudomonadati</taxon>
        <taxon>Thermodesulfobacteriota</taxon>
        <taxon>Desulfovibrionia</taxon>
        <taxon>Desulfovibrionales</taxon>
        <taxon>Desulfovibrionaceae</taxon>
    </lineage>
</organism>
<dbReference type="Proteomes" id="UP000438699">
    <property type="component" value="Unassembled WGS sequence"/>
</dbReference>
<name>A0A6N6N3X8_9BACT</name>
<proteinExistence type="predicted"/>
<reference evidence="1 2" key="1">
    <citation type="journal article" date="2017" name="Int. J. Syst. Evol. Microbiol.">
        <title>Desulfovibrio senegalensis sp. nov., a mesophilic sulfate reducer isolated from marine sediment.</title>
        <authorList>
            <person name="Thioye A."/>
            <person name="Gam Z.B.A."/>
            <person name="Mbengue M."/>
            <person name="Cayol J.L."/>
            <person name="Joseph-Bartoli M."/>
            <person name="Toure-Kane C."/>
            <person name="Labat M."/>
        </authorList>
    </citation>
    <scope>NUCLEOTIDE SEQUENCE [LARGE SCALE GENOMIC DNA]</scope>
    <source>
        <strain evidence="1 2">DSM 101509</strain>
    </source>
</reference>
<protein>
    <submittedName>
        <fullName evidence="1">DNA-binding protein</fullName>
    </submittedName>
</protein>
<dbReference type="GO" id="GO:0003677">
    <property type="term" value="F:DNA binding"/>
    <property type="evidence" value="ECO:0007669"/>
    <property type="project" value="UniProtKB-KW"/>
</dbReference>
<keyword evidence="1" id="KW-0238">DNA-binding</keyword>
<dbReference type="EMBL" id="WAIE01000002">
    <property type="protein sequence ID" value="KAB1442277.1"/>
    <property type="molecule type" value="Genomic_DNA"/>
</dbReference>
<accession>A0A6N6N3X8</accession>
<comment type="caution">
    <text evidence="1">The sequence shown here is derived from an EMBL/GenBank/DDBJ whole genome shotgun (WGS) entry which is preliminary data.</text>
</comment>
<dbReference type="OrthoDB" id="5459177at2"/>
<evidence type="ECO:0000313" key="2">
    <source>
        <dbReference type="Proteomes" id="UP000438699"/>
    </source>
</evidence>